<protein>
    <recommendedName>
        <fullName evidence="2">BON domain-containing protein</fullName>
    </recommendedName>
</protein>
<dbReference type="AlphaFoldDB" id="A0A445MT10"/>
<proteinExistence type="predicted"/>
<dbReference type="Pfam" id="PF13189">
    <property type="entry name" value="Cytidylate_kin2"/>
    <property type="match status" value="1"/>
</dbReference>
<organism evidence="1">
    <name type="scientific">uncultured Desulfobacterium sp</name>
    <dbReference type="NCBI Taxonomy" id="201089"/>
    <lineage>
        <taxon>Bacteria</taxon>
        <taxon>Pseudomonadati</taxon>
        <taxon>Thermodesulfobacteriota</taxon>
        <taxon>Desulfobacteria</taxon>
        <taxon>Desulfobacterales</taxon>
        <taxon>Desulfobacteriaceae</taxon>
        <taxon>Desulfobacterium</taxon>
        <taxon>environmental samples</taxon>
    </lineage>
</organism>
<gene>
    <name evidence="1" type="ORF">PITCH_A140078</name>
</gene>
<sequence length="278" mass="30947">MAIVTISRGTKSGGEALAKRVAEKLGVPAISREVLQEAATHFGVSEVIVGEQLEKTKGLIYGPSSERYLYLAAIQLALAERASKGPFVYYGHAGHLLLKGVPQVLKVRVITPLIRRAQIMMETQKISLEEAKKSIEKMDESRIKWTRFLYNVDWRDPALYDMVFNLDYLGIETASEIIVFALNQPEFKESPDSQNILEDFFLASKIKVELATSEKTKGLVLDVTARDGAVNIKGSFETAGIFHSGKQRIKNDVIEIAQKQPNVKKVLVEIEDISVVLE</sequence>
<dbReference type="Gene3D" id="3.40.50.300">
    <property type="entry name" value="P-loop containing nucleotide triphosphate hydrolases"/>
    <property type="match status" value="1"/>
</dbReference>
<name>A0A445MT10_9BACT</name>
<dbReference type="InterPro" id="IPR027417">
    <property type="entry name" value="P-loop_NTPase"/>
</dbReference>
<reference evidence="1" key="1">
    <citation type="submission" date="2018-01" db="EMBL/GenBank/DDBJ databases">
        <authorList>
            <person name="Regsiter A."/>
            <person name="William W."/>
        </authorList>
    </citation>
    <scope>NUCLEOTIDE SEQUENCE</scope>
    <source>
        <strain evidence="1">TRIP AH-1</strain>
    </source>
</reference>
<accession>A0A445MT10</accession>
<evidence type="ECO:0008006" key="2">
    <source>
        <dbReference type="Google" id="ProtNLM"/>
    </source>
</evidence>
<evidence type="ECO:0000313" key="1">
    <source>
        <dbReference type="EMBL" id="SPD72598.1"/>
    </source>
</evidence>
<dbReference type="EMBL" id="OJIN01000046">
    <property type="protein sequence ID" value="SPD72598.1"/>
    <property type="molecule type" value="Genomic_DNA"/>
</dbReference>